<dbReference type="Pfam" id="PF12669">
    <property type="entry name" value="FeoB_associated"/>
    <property type="match status" value="1"/>
</dbReference>
<organism evidence="1 2">
    <name type="scientific">Alkalibacter saccharofermentans DSM 14828</name>
    <dbReference type="NCBI Taxonomy" id="1120975"/>
    <lineage>
        <taxon>Bacteria</taxon>
        <taxon>Bacillati</taxon>
        <taxon>Bacillota</taxon>
        <taxon>Clostridia</taxon>
        <taxon>Eubacteriales</taxon>
        <taxon>Eubacteriaceae</taxon>
        <taxon>Alkalibacter</taxon>
    </lineage>
</organism>
<dbReference type="Proteomes" id="UP000184251">
    <property type="component" value="Unassembled WGS sequence"/>
</dbReference>
<keyword evidence="2" id="KW-1185">Reference proteome</keyword>
<dbReference type="EMBL" id="FQTU01000003">
    <property type="protein sequence ID" value="SHE53265.1"/>
    <property type="molecule type" value="Genomic_DNA"/>
</dbReference>
<evidence type="ECO:0000313" key="2">
    <source>
        <dbReference type="Proteomes" id="UP000184251"/>
    </source>
</evidence>
<gene>
    <name evidence="1" type="ORF">SAMN02746064_00687</name>
</gene>
<sequence length="52" mass="5616">MGDLMILIPVLVLTGYILVRGFKNVKKGECSCSQGCSTCGEMDSCNDIKDKT</sequence>
<protein>
    <submittedName>
        <fullName evidence="1">Virus attachment protein p12 family protein</fullName>
    </submittedName>
</protein>
<reference evidence="1 2" key="1">
    <citation type="submission" date="2016-11" db="EMBL/GenBank/DDBJ databases">
        <authorList>
            <person name="Jaros S."/>
            <person name="Januszkiewicz K."/>
            <person name="Wedrychowicz H."/>
        </authorList>
    </citation>
    <scope>NUCLEOTIDE SEQUENCE [LARGE SCALE GENOMIC DNA]</scope>
    <source>
        <strain evidence="1 2">DSM 14828</strain>
    </source>
</reference>
<accession>A0A1M4U969</accession>
<name>A0A1M4U969_9FIRM</name>
<dbReference type="STRING" id="1120975.SAMN02746064_00687"/>
<evidence type="ECO:0000313" key="1">
    <source>
        <dbReference type="EMBL" id="SHE53265.1"/>
    </source>
</evidence>
<proteinExistence type="predicted"/>
<dbReference type="RefSeq" id="WP_084116910.1">
    <property type="nucleotide sequence ID" value="NZ_FQTU01000003.1"/>
</dbReference>
<dbReference type="AlphaFoldDB" id="A0A1M4U969"/>